<organism evidence="4 5">
    <name type="scientific">Fragilariopsis cylindrus CCMP1102</name>
    <dbReference type="NCBI Taxonomy" id="635003"/>
    <lineage>
        <taxon>Eukaryota</taxon>
        <taxon>Sar</taxon>
        <taxon>Stramenopiles</taxon>
        <taxon>Ochrophyta</taxon>
        <taxon>Bacillariophyta</taxon>
        <taxon>Bacillariophyceae</taxon>
        <taxon>Bacillariophycidae</taxon>
        <taxon>Bacillariales</taxon>
        <taxon>Bacillariaceae</taxon>
        <taxon>Fragilariopsis</taxon>
    </lineage>
</organism>
<dbReference type="GO" id="GO:0006357">
    <property type="term" value="P:regulation of transcription by RNA polymerase II"/>
    <property type="evidence" value="ECO:0007669"/>
    <property type="project" value="TreeGrafter"/>
</dbReference>
<dbReference type="OrthoDB" id="308383at2759"/>
<dbReference type="PROSITE" id="PS51257">
    <property type="entry name" value="PROKAR_LIPOPROTEIN"/>
    <property type="match status" value="1"/>
</dbReference>
<proteinExistence type="predicted"/>
<dbReference type="InParanoid" id="A0A1E7F6W5"/>
<dbReference type="InterPro" id="IPR051760">
    <property type="entry name" value="KMT5A"/>
</dbReference>
<dbReference type="AlphaFoldDB" id="A0A1E7F6W5"/>
<dbReference type="Proteomes" id="UP000095751">
    <property type="component" value="Unassembled WGS sequence"/>
</dbReference>
<feature type="compositionally biased region" description="Low complexity" evidence="1">
    <location>
        <begin position="65"/>
        <end position="76"/>
    </location>
</feature>
<feature type="domain" description="SET" evidence="3">
    <location>
        <begin position="91"/>
        <end position="236"/>
    </location>
</feature>
<dbReference type="InterPro" id="IPR046341">
    <property type="entry name" value="SET_dom_sf"/>
</dbReference>
<feature type="signal peptide" evidence="2">
    <location>
        <begin position="1"/>
        <end position="28"/>
    </location>
</feature>
<dbReference type="GO" id="GO:0005700">
    <property type="term" value="C:polytene chromosome"/>
    <property type="evidence" value="ECO:0007669"/>
    <property type="project" value="TreeGrafter"/>
</dbReference>
<dbReference type="Gene3D" id="2.170.270.10">
    <property type="entry name" value="SET domain"/>
    <property type="match status" value="1"/>
</dbReference>
<dbReference type="PANTHER" id="PTHR46167">
    <property type="entry name" value="N-LYSINE METHYLTRANSFERASE KMT5A"/>
    <property type="match status" value="1"/>
</dbReference>
<evidence type="ECO:0000256" key="1">
    <source>
        <dbReference type="SAM" id="MobiDB-lite"/>
    </source>
</evidence>
<dbReference type="InterPro" id="IPR001214">
    <property type="entry name" value="SET_dom"/>
</dbReference>
<evidence type="ECO:0000313" key="4">
    <source>
        <dbReference type="EMBL" id="OEU13938.1"/>
    </source>
</evidence>
<dbReference type="PROSITE" id="PS50280">
    <property type="entry name" value="SET"/>
    <property type="match status" value="1"/>
</dbReference>
<feature type="chain" id="PRO_5009192741" evidence="2">
    <location>
        <begin position="29"/>
        <end position="247"/>
    </location>
</feature>
<dbReference type="Pfam" id="PF00856">
    <property type="entry name" value="SET"/>
    <property type="match status" value="1"/>
</dbReference>
<dbReference type="KEGG" id="fcy:FRACYDRAFT_242290"/>
<protein>
    <submittedName>
        <fullName evidence="4">SET domain-containing protein</fullName>
    </submittedName>
</protein>
<feature type="region of interest" description="Disordered" evidence="1">
    <location>
        <begin position="50"/>
        <end position="76"/>
    </location>
</feature>
<keyword evidence="5" id="KW-1185">Reference proteome</keyword>
<dbReference type="GO" id="GO:0042799">
    <property type="term" value="F:histone H4K20 methyltransferase activity"/>
    <property type="evidence" value="ECO:0007669"/>
    <property type="project" value="TreeGrafter"/>
</dbReference>
<reference evidence="4 5" key="1">
    <citation type="submission" date="2016-09" db="EMBL/GenBank/DDBJ databases">
        <title>Extensive genetic diversity and differential bi-allelic expression allows diatom success in the polar Southern Ocean.</title>
        <authorList>
            <consortium name="DOE Joint Genome Institute"/>
            <person name="Mock T."/>
            <person name="Otillar R.P."/>
            <person name="Strauss J."/>
            <person name="Dupont C."/>
            <person name="Frickenhaus S."/>
            <person name="Maumus F."/>
            <person name="Mcmullan M."/>
            <person name="Sanges R."/>
            <person name="Schmutz J."/>
            <person name="Toseland A."/>
            <person name="Valas R."/>
            <person name="Veluchamy A."/>
            <person name="Ward B.J."/>
            <person name="Allen A."/>
            <person name="Barry K."/>
            <person name="Falciatore A."/>
            <person name="Ferrante M."/>
            <person name="Fortunato A.E."/>
            <person name="Gloeckner G."/>
            <person name="Gruber A."/>
            <person name="Hipkin R."/>
            <person name="Janech M."/>
            <person name="Kroth P."/>
            <person name="Leese F."/>
            <person name="Lindquist E."/>
            <person name="Lyon B.R."/>
            <person name="Martin J."/>
            <person name="Mayer C."/>
            <person name="Parker M."/>
            <person name="Quesneville H."/>
            <person name="Raymond J."/>
            <person name="Uhlig C."/>
            <person name="Valentin K.U."/>
            <person name="Worden A.Z."/>
            <person name="Armbrust E.V."/>
            <person name="Bowler C."/>
            <person name="Green B."/>
            <person name="Moulton V."/>
            <person name="Van Oosterhout C."/>
            <person name="Grigoriev I."/>
        </authorList>
    </citation>
    <scope>NUCLEOTIDE SEQUENCE [LARGE SCALE GENOMIC DNA]</scope>
    <source>
        <strain evidence="4 5">CCMP1102</strain>
    </source>
</reference>
<dbReference type="EMBL" id="KV784361">
    <property type="protein sequence ID" value="OEU13938.1"/>
    <property type="molecule type" value="Genomic_DNA"/>
</dbReference>
<evidence type="ECO:0000259" key="3">
    <source>
        <dbReference type="PROSITE" id="PS50280"/>
    </source>
</evidence>
<sequence>MMTREHTASLHGMILLMLLACASTFSVATPPPIIGASSAYLANIGRTTNNNDNTNNSDHFGHATSSESSESSSSLESIVPMITPARQSLPDHLRLEEIPGKGFGIITKVFIPKFTVVGDYKGEVMTAEEKDRRYLPSYSHLRQPIDEEWKQSRIDKGQTITGSYLFGVAVPNGADIYVDAEDEYYSLWTRFLNHAPLPLSNVNPKSLHEGIDGKPRVWFVSIRDIEIGEEICFDYGDDYWLPEDNVV</sequence>
<name>A0A1E7F6W5_9STRA</name>
<dbReference type="SMART" id="SM00317">
    <property type="entry name" value="SET"/>
    <property type="match status" value="1"/>
</dbReference>
<keyword evidence="2" id="KW-0732">Signal</keyword>
<accession>A0A1E7F6W5</accession>
<dbReference type="GO" id="GO:0005634">
    <property type="term" value="C:nucleus"/>
    <property type="evidence" value="ECO:0007669"/>
    <property type="project" value="TreeGrafter"/>
</dbReference>
<dbReference type="SUPFAM" id="SSF82199">
    <property type="entry name" value="SET domain"/>
    <property type="match status" value="1"/>
</dbReference>
<dbReference type="PANTHER" id="PTHR46167:SF1">
    <property type="entry name" value="N-LYSINE METHYLTRANSFERASE KMT5A"/>
    <property type="match status" value="1"/>
</dbReference>
<gene>
    <name evidence="4" type="ORF">FRACYDRAFT_242290</name>
</gene>
<evidence type="ECO:0000256" key="2">
    <source>
        <dbReference type="SAM" id="SignalP"/>
    </source>
</evidence>
<evidence type="ECO:0000313" key="5">
    <source>
        <dbReference type="Proteomes" id="UP000095751"/>
    </source>
</evidence>